<dbReference type="PANTHER" id="PTHR43289">
    <property type="entry name" value="MITOGEN-ACTIVATED PROTEIN KINASE KINASE KINASE 20-RELATED"/>
    <property type="match status" value="1"/>
</dbReference>
<evidence type="ECO:0000256" key="4">
    <source>
        <dbReference type="ARBA" id="ARBA00022741"/>
    </source>
</evidence>
<dbReference type="PROSITE" id="PS50011">
    <property type="entry name" value="PROTEIN_KINASE_DOM"/>
    <property type="match status" value="1"/>
</dbReference>
<feature type="domain" description="Protein kinase" evidence="10">
    <location>
        <begin position="6"/>
        <end position="260"/>
    </location>
</feature>
<keyword evidence="9" id="KW-0812">Transmembrane</keyword>
<feature type="region of interest" description="Disordered" evidence="8">
    <location>
        <begin position="361"/>
        <end position="381"/>
    </location>
</feature>
<evidence type="ECO:0000256" key="1">
    <source>
        <dbReference type="ARBA" id="ARBA00012513"/>
    </source>
</evidence>
<evidence type="ECO:0000313" key="11">
    <source>
        <dbReference type="EMBL" id="GAA1654909.1"/>
    </source>
</evidence>
<evidence type="ECO:0000256" key="3">
    <source>
        <dbReference type="ARBA" id="ARBA00022679"/>
    </source>
</evidence>
<keyword evidence="2" id="KW-0723">Serine/threonine-protein kinase</keyword>
<keyword evidence="9" id="KW-0472">Membrane</keyword>
<dbReference type="EC" id="2.7.11.1" evidence="1"/>
<keyword evidence="4 7" id="KW-0547">Nucleotide-binding</keyword>
<evidence type="ECO:0000256" key="8">
    <source>
        <dbReference type="SAM" id="MobiDB-lite"/>
    </source>
</evidence>
<keyword evidence="5 11" id="KW-0418">Kinase</keyword>
<feature type="binding site" evidence="7">
    <location>
        <position position="35"/>
    </location>
    <ligand>
        <name>ATP</name>
        <dbReference type="ChEBI" id="CHEBI:30616"/>
    </ligand>
</feature>
<gene>
    <name evidence="11" type="ORF">GCM10009765_00040</name>
</gene>
<evidence type="ECO:0000256" key="9">
    <source>
        <dbReference type="SAM" id="Phobius"/>
    </source>
</evidence>
<evidence type="ECO:0000256" key="6">
    <source>
        <dbReference type="ARBA" id="ARBA00022840"/>
    </source>
</evidence>
<feature type="transmembrane region" description="Helical" evidence="9">
    <location>
        <begin position="336"/>
        <end position="358"/>
    </location>
</feature>
<dbReference type="EMBL" id="BAAANY010000001">
    <property type="protein sequence ID" value="GAA1654909.1"/>
    <property type="molecule type" value="Genomic_DNA"/>
</dbReference>
<dbReference type="Proteomes" id="UP001500618">
    <property type="component" value="Unassembled WGS sequence"/>
</dbReference>
<dbReference type="PANTHER" id="PTHR43289:SF6">
    <property type="entry name" value="SERINE_THREONINE-PROTEIN KINASE NEKL-3"/>
    <property type="match status" value="1"/>
</dbReference>
<dbReference type="PROSITE" id="PS00108">
    <property type="entry name" value="PROTEIN_KINASE_ST"/>
    <property type="match status" value="1"/>
</dbReference>
<dbReference type="CDD" id="cd14014">
    <property type="entry name" value="STKc_PknB_like"/>
    <property type="match status" value="1"/>
</dbReference>
<dbReference type="InterPro" id="IPR000719">
    <property type="entry name" value="Prot_kinase_dom"/>
</dbReference>
<evidence type="ECO:0000256" key="7">
    <source>
        <dbReference type="PROSITE-ProRule" id="PRU10141"/>
    </source>
</evidence>
<keyword evidence="9" id="KW-1133">Transmembrane helix</keyword>
<evidence type="ECO:0000256" key="5">
    <source>
        <dbReference type="ARBA" id="ARBA00022777"/>
    </source>
</evidence>
<evidence type="ECO:0000259" key="10">
    <source>
        <dbReference type="PROSITE" id="PS50011"/>
    </source>
</evidence>
<organism evidence="11 12">
    <name type="scientific">Fodinicola feengrottensis</name>
    <dbReference type="NCBI Taxonomy" id="435914"/>
    <lineage>
        <taxon>Bacteria</taxon>
        <taxon>Bacillati</taxon>
        <taxon>Actinomycetota</taxon>
        <taxon>Actinomycetes</taxon>
        <taxon>Mycobacteriales</taxon>
        <taxon>Fodinicola</taxon>
    </lineage>
</organism>
<dbReference type="InterPro" id="IPR008271">
    <property type="entry name" value="Ser/Thr_kinase_AS"/>
</dbReference>
<dbReference type="SMART" id="SM00220">
    <property type="entry name" value="S_TKc"/>
    <property type="match status" value="1"/>
</dbReference>
<keyword evidence="3" id="KW-0808">Transferase</keyword>
<dbReference type="InterPro" id="IPR011009">
    <property type="entry name" value="Kinase-like_dom_sf"/>
</dbReference>
<keyword evidence="12" id="KW-1185">Reference proteome</keyword>
<feature type="compositionally biased region" description="Polar residues" evidence="8">
    <location>
        <begin position="365"/>
        <end position="381"/>
    </location>
</feature>
<protein>
    <recommendedName>
        <fullName evidence="1">non-specific serine/threonine protein kinase</fullName>
        <ecNumber evidence="1">2.7.11.1</ecNumber>
    </recommendedName>
</protein>
<accession>A0ABN2FPQ9</accession>
<dbReference type="SUPFAM" id="SSF56112">
    <property type="entry name" value="Protein kinase-like (PK-like)"/>
    <property type="match status" value="1"/>
</dbReference>
<dbReference type="GO" id="GO:0016301">
    <property type="term" value="F:kinase activity"/>
    <property type="evidence" value="ECO:0007669"/>
    <property type="project" value="UniProtKB-KW"/>
</dbReference>
<dbReference type="Gene3D" id="1.10.510.10">
    <property type="entry name" value="Transferase(Phosphotransferase) domain 1"/>
    <property type="match status" value="1"/>
</dbReference>
<name>A0ABN2FPQ9_9ACTN</name>
<dbReference type="PROSITE" id="PS00107">
    <property type="entry name" value="PROTEIN_KINASE_ATP"/>
    <property type="match status" value="1"/>
</dbReference>
<dbReference type="Gene3D" id="3.30.200.20">
    <property type="entry name" value="Phosphorylase Kinase, domain 1"/>
    <property type="match status" value="1"/>
</dbReference>
<evidence type="ECO:0000256" key="2">
    <source>
        <dbReference type="ARBA" id="ARBA00022527"/>
    </source>
</evidence>
<sequence length="534" mass="55921">MIADRYAIRDVIGQGGMGRVWRAHDQMLDREVALKEVLLPEGMAEAAKAQMSERMLREARFGARLRHPAIVRVHDVLIVDSRPWIVMELVDGRSLEELIEAEGALPVAQVADIGLSLLGALQAAHKAGVIHRDVKPANVLVEPDGSVSLTDFGIAYELEQSSLTATGTMIGSPQFMAPERVRGDKPGPASDIFSLGATLYAAVEGRSPFVRTGQLATLAAVLSDAPDAFASAGQLQPVLAGMLEKDPARRMDADAVEDALRSVAAVESSVSTGDDLPVPARIPASAPTAVLPAATEPVATPGVGAVPPLEPAATQAELTEALPVPAAAPAKRRSRLILLGAAAVVVVVVIAAGAVWALTSGHRPTASTSSGNTAPATSSGTLTPIAPFTVGKVSITIPAGWVRVGGSDEQPVAGYAKAVADRNQQVVIQLASPTGPTAKTPLSWFQAAQSVALTAQPGYALIVLEKVNFSDSKPTADIRWEWTWTDGGVKRHVLQFGQLYQGAFYVLSFAGPEADFQANGQLFTNVYKSSPTNQ</sequence>
<dbReference type="InterPro" id="IPR017441">
    <property type="entry name" value="Protein_kinase_ATP_BS"/>
</dbReference>
<keyword evidence="6 7" id="KW-0067">ATP-binding</keyword>
<comment type="caution">
    <text evidence="11">The sequence shown here is derived from an EMBL/GenBank/DDBJ whole genome shotgun (WGS) entry which is preliminary data.</text>
</comment>
<dbReference type="Pfam" id="PF00069">
    <property type="entry name" value="Pkinase"/>
    <property type="match status" value="1"/>
</dbReference>
<evidence type="ECO:0000313" key="12">
    <source>
        <dbReference type="Proteomes" id="UP001500618"/>
    </source>
</evidence>
<reference evidence="11 12" key="1">
    <citation type="journal article" date="2019" name="Int. J. Syst. Evol. Microbiol.">
        <title>The Global Catalogue of Microorganisms (GCM) 10K type strain sequencing project: providing services to taxonomists for standard genome sequencing and annotation.</title>
        <authorList>
            <consortium name="The Broad Institute Genomics Platform"/>
            <consortium name="The Broad Institute Genome Sequencing Center for Infectious Disease"/>
            <person name="Wu L."/>
            <person name="Ma J."/>
        </authorList>
    </citation>
    <scope>NUCLEOTIDE SEQUENCE [LARGE SCALE GENOMIC DNA]</scope>
    <source>
        <strain evidence="11 12">JCM 14718</strain>
    </source>
</reference>
<proteinExistence type="predicted"/>